<name>W2M449_PHYNI</name>
<gene>
    <name evidence="1" type="ORF">L914_21231</name>
</gene>
<evidence type="ECO:0000313" key="1">
    <source>
        <dbReference type="EMBL" id="ETM31156.1"/>
    </source>
</evidence>
<reference evidence="1" key="1">
    <citation type="submission" date="2013-11" db="EMBL/GenBank/DDBJ databases">
        <title>The Genome Sequence of Phytophthora parasitica IAC_01/95.</title>
        <authorList>
            <consortium name="The Broad Institute Genomics Platform"/>
            <person name="Russ C."/>
            <person name="Tyler B."/>
            <person name="Panabieres F."/>
            <person name="Shan W."/>
            <person name="Tripathy S."/>
            <person name="Grunwald N."/>
            <person name="Machado M."/>
            <person name="Johnson C.S."/>
            <person name="Arredondo F."/>
            <person name="Hong C."/>
            <person name="Coffey M."/>
            <person name="Young S.K."/>
            <person name="Zeng Q."/>
            <person name="Gargeya S."/>
            <person name="Fitzgerald M."/>
            <person name="Abouelleil A."/>
            <person name="Alvarado L."/>
            <person name="Chapman S.B."/>
            <person name="Gainer-Dewar J."/>
            <person name="Goldberg J."/>
            <person name="Griggs A."/>
            <person name="Gujja S."/>
            <person name="Hansen M."/>
            <person name="Howarth C."/>
            <person name="Imamovic A."/>
            <person name="Ireland A."/>
            <person name="Larimer J."/>
            <person name="McCowan C."/>
            <person name="Murphy C."/>
            <person name="Pearson M."/>
            <person name="Poon T.W."/>
            <person name="Priest M."/>
            <person name="Roberts A."/>
            <person name="Saif S."/>
            <person name="Shea T."/>
            <person name="Sykes S."/>
            <person name="Wortman J."/>
            <person name="Nusbaum C."/>
            <person name="Birren B."/>
        </authorList>
    </citation>
    <scope>NUCLEOTIDE SEQUENCE [LARGE SCALE GENOMIC DNA]</scope>
    <source>
        <strain evidence="1">IAC_01/95</strain>
    </source>
</reference>
<proteinExistence type="predicted"/>
<dbReference type="AlphaFoldDB" id="W2M449"/>
<protein>
    <submittedName>
        <fullName evidence="1">Uncharacterized protein</fullName>
    </submittedName>
</protein>
<feature type="non-terminal residue" evidence="1">
    <location>
        <position position="1"/>
    </location>
</feature>
<organism evidence="1">
    <name type="scientific">Phytophthora nicotianae</name>
    <name type="common">Potato buckeye rot agent</name>
    <name type="synonym">Phytophthora parasitica</name>
    <dbReference type="NCBI Taxonomy" id="4792"/>
    <lineage>
        <taxon>Eukaryota</taxon>
        <taxon>Sar</taxon>
        <taxon>Stramenopiles</taxon>
        <taxon>Oomycota</taxon>
        <taxon>Peronosporomycetes</taxon>
        <taxon>Peronosporales</taxon>
        <taxon>Peronosporaceae</taxon>
        <taxon>Phytophthora</taxon>
    </lineage>
</organism>
<sequence length="77" mass="8523">HLKRLTHHHQPLFGFRSIKTTSISLSKLVHLGSFEIQVFNALIRDTLIYGSTPVGLPGPSNVDVMVSDPFIVSVNIK</sequence>
<dbReference type="Proteomes" id="UP000054532">
    <property type="component" value="Unassembled WGS sequence"/>
</dbReference>
<accession>W2M449</accession>
<dbReference type="EMBL" id="KI696628">
    <property type="protein sequence ID" value="ETM31156.1"/>
    <property type="molecule type" value="Genomic_DNA"/>
</dbReference>